<name>A0ABQ4STC4_9HYPH</name>
<dbReference type="RefSeq" id="WP_238274389.1">
    <property type="nucleotide sequence ID" value="NZ_BPQR01000016.1"/>
</dbReference>
<dbReference type="EMBL" id="BPQR01000016">
    <property type="protein sequence ID" value="GJE05725.1"/>
    <property type="molecule type" value="Genomic_DNA"/>
</dbReference>
<evidence type="ECO:0000313" key="1">
    <source>
        <dbReference type="EMBL" id="GJE05725.1"/>
    </source>
</evidence>
<dbReference type="Proteomes" id="UP001055102">
    <property type="component" value="Unassembled WGS sequence"/>
</dbReference>
<protein>
    <submittedName>
        <fullName evidence="1">Uncharacterized protein</fullName>
    </submittedName>
</protein>
<evidence type="ECO:0000313" key="2">
    <source>
        <dbReference type="Proteomes" id="UP001055102"/>
    </source>
</evidence>
<reference evidence="1" key="1">
    <citation type="journal article" date="2021" name="Front. Microbiol.">
        <title>Comprehensive Comparative Genomics and Phenotyping of Methylobacterium Species.</title>
        <authorList>
            <person name="Alessa O."/>
            <person name="Ogura Y."/>
            <person name="Fujitani Y."/>
            <person name="Takami H."/>
            <person name="Hayashi T."/>
            <person name="Sahin N."/>
            <person name="Tani A."/>
        </authorList>
    </citation>
    <scope>NUCLEOTIDE SEQUENCE</scope>
    <source>
        <strain evidence="1">LMG 23639</strain>
    </source>
</reference>
<comment type="caution">
    <text evidence="1">The sequence shown here is derived from an EMBL/GenBank/DDBJ whole genome shotgun (WGS) entry which is preliminary data.</text>
</comment>
<organism evidence="1 2">
    <name type="scientific">Methylobacterium jeotgali</name>
    <dbReference type="NCBI Taxonomy" id="381630"/>
    <lineage>
        <taxon>Bacteria</taxon>
        <taxon>Pseudomonadati</taxon>
        <taxon>Pseudomonadota</taxon>
        <taxon>Alphaproteobacteria</taxon>
        <taxon>Hyphomicrobiales</taxon>
        <taxon>Methylobacteriaceae</taxon>
        <taxon>Methylobacterium</taxon>
    </lineage>
</organism>
<sequence length="226" mass="24254">MTWLLAIAIAAGAGFLLRRRAVAAGRIRAAMLDGCAALLEDPVKGTDRTGYATLDGRYRGLPVAVRLIPEALVFRRLPQLWLSVSVHAPTGQPHTLDALRRVAGAEFYSPGDRLPERLAVPEGWPGDTCLRGTRGAGTLLDRLREPVAGILRDARVKEVLITPRGTRIVTQLAQGERGAYLLLRENSFPIERVPPQALAPVLEAALILSRSAGKAEHDSAGPRAAA</sequence>
<proteinExistence type="predicted"/>
<gene>
    <name evidence="1" type="ORF">AOPFMNJM_1031</name>
</gene>
<reference evidence="1" key="2">
    <citation type="submission" date="2021-08" db="EMBL/GenBank/DDBJ databases">
        <authorList>
            <person name="Tani A."/>
            <person name="Ola A."/>
            <person name="Ogura Y."/>
            <person name="Katsura K."/>
            <person name="Hayashi T."/>
        </authorList>
    </citation>
    <scope>NUCLEOTIDE SEQUENCE</scope>
    <source>
        <strain evidence="1">LMG 23639</strain>
    </source>
</reference>
<keyword evidence="2" id="KW-1185">Reference proteome</keyword>
<accession>A0ABQ4STC4</accession>